<evidence type="ECO:0000256" key="8">
    <source>
        <dbReference type="ARBA" id="ARBA00023136"/>
    </source>
</evidence>
<keyword evidence="6 13" id="KW-0812">Transmembrane</keyword>
<dbReference type="Pfam" id="PF00672">
    <property type="entry name" value="HAMP"/>
    <property type="match status" value="1"/>
</dbReference>
<evidence type="ECO:0000256" key="6">
    <source>
        <dbReference type="ARBA" id="ARBA00022692"/>
    </source>
</evidence>
<comment type="caution">
    <text evidence="16">The sequence shown here is derived from an EMBL/GenBank/DDBJ whole genome shotgun (WGS) entry which is preliminary data.</text>
</comment>
<feature type="coiled-coil region" evidence="12">
    <location>
        <begin position="472"/>
        <end position="503"/>
    </location>
</feature>
<dbReference type="SUPFAM" id="SSF58104">
    <property type="entry name" value="Methyl-accepting chemotaxis protein (MCP) signaling domain"/>
    <property type="match status" value="1"/>
</dbReference>
<evidence type="ECO:0000256" key="12">
    <source>
        <dbReference type="SAM" id="Coils"/>
    </source>
</evidence>
<dbReference type="InterPro" id="IPR003122">
    <property type="entry name" value="Tar_rcpt_lig-bd"/>
</dbReference>
<keyword evidence="17" id="KW-1185">Reference proteome</keyword>
<dbReference type="PANTHER" id="PTHR43531:SF14">
    <property type="entry name" value="METHYL-ACCEPTING CHEMOTAXIS PROTEIN I-RELATED"/>
    <property type="match status" value="1"/>
</dbReference>
<keyword evidence="12" id="KW-0175">Coiled coil</keyword>
<evidence type="ECO:0000256" key="10">
    <source>
        <dbReference type="ARBA" id="ARBA00029447"/>
    </source>
</evidence>
<feature type="domain" description="HAMP" evidence="15">
    <location>
        <begin position="208"/>
        <end position="260"/>
    </location>
</feature>
<evidence type="ECO:0000256" key="5">
    <source>
        <dbReference type="ARBA" id="ARBA00022519"/>
    </source>
</evidence>
<dbReference type="InterPro" id="IPR051310">
    <property type="entry name" value="MCP_chemotaxis"/>
</dbReference>
<evidence type="ECO:0000256" key="2">
    <source>
        <dbReference type="ARBA" id="ARBA00022475"/>
    </source>
</evidence>
<dbReference type="GO" id="GO:0005886">
    <property type="term" value="C:plasma membrane"/>
    <property type="evidence" value="ECO:0007669"/>
    <property type="project" value="UniProtKB-SubCell"/>
</dbReference>
<dbReference type="GO" id="GO:0007165">
    <property type="term" value="P:signal transduction"/>
    <property type="evidence" value="ECO:0007669"/>
    <property type="project" value="UniProtKB-KW"/>
</dbReference>
<dbReference type="EMBL" id="CAJNAS010000002">
    <property type="protein sequence ID" value="CAE6868609.1"/>
    <property type="molecule type" value="Genomic_DNA"/>
</dbReference>
<feature type="domain" description="Methyl-accepting transducer" evidence="14">
    <location>
        <begin position="265"/>
        <end position="494"/>
    </location>
</feature>
<name>A0A9N8QV07_9BURK</name>
<dbReference type="InterPro" id="IPR004089">
    <property type="entry name" value="MCPsignal_dom"/>
</dbReference>
<evidence type="ECO:0000256" key="4">
    <source>
        <dbReference type="ARBA" id="ARBA00022500"/>
    </source>
</evidence>
<keyword evidence="4" id="KW-0145">Chemotaxis</keyword>
<dbReference type="GO" id="GO:0006935">
    <property type="term" value="P:chemotaxis"/>
    <property type="evidence" value="ECO:0007669"/>
    <property type="project" value="UniProtKB-KW"/>
</dbReference>
<dbReference type="Proteomes" id="UP000675121">
    <property type="component" value="Unassembled WGS sequence"/>
</dbReference>
<dbReference type="InterPro" id="IPR004090">
    <property type="entry name" value="Chemotax_Me-accpt_rcpt"/>
</dbReference>
<dbReference type="Gene3D" id="1.10.287.950">
    <property type="entry name" value="Methyl-accepting chemotaxis protein"/>
    <property type="match status" value="1"/>
</dbReference>
<keyword evidence="3" id="KW-0488">Methylation</keyword>
<evidence type="ECO:0000256" key="1">
    <source>
        <dbReference type="ARBA" id="ARBA00004429"/>
    </source>
</evidence>
<reference evidence="16" key="1">
    <citation type="submission" date="2021-02" db="EMBL/GenBank/DDBJ databases">
        <authorList>
            <person name="Vanwijnsberghe S."/>
        </authorList>
    </citation>
    <scope>NUCLEOTIDE SEQUENCE</scope>
    <source>
        <strain evidence="16">R-70211</strain>
    </source>
</reference>
<evidence type="ECO:0000256" key="9">
    <source>
        <dbReference type="ARBA" id="ARBA00023224"/>
    </source>
</evidence>
<protein>
    <recommendedName>
        <fullName evidence="18">HAMP domain-containing protein</fullName>
    </recommendedName>
</protein>
<dbReference type="PANTHER" id="PTHR43531">
    <property type="entry name" value="PROTEIN ICFG"/>
    <property type="match status" value="1"/>
</dbReference>
<dbReference type="CDD" id="cd11386">
    <property type="entry name" value="MCP_signal"/>
    <property type="match status" value="1"/>
</dbReference>
<dbReference type="SMART" id="SM00304">
    <property type="entry name" value="HAMP"/>
    <property type="match status" value="1"/>
</dbReference>
<dbReference type="SMART" id="SM00283">
    <property type="entry name" value="MA"/>
    <property type="match status" value="1"/>
</dbReference>
<keyword evidence="7 13" id="KW-1133">Transmembrane helix</keyword>
<comment type="similarity">
    <text evidence="10">Belongs to the methyl-accepting chemotaxis (MCP) protein family.</text>
</comment>
<dbReference type="InterPro" id="IPR035440">
    <property type="entry name" value="4HB_MCP_dom_sf"/>
</dbReference>
<keyword evidence="5" id="KW-0997">Cell inner membrane</keyword>
<evidence type="ECO:0000259" key="14">
    <source>
        <dbReference type="PROSITE" id="PS50111"/>
    </source>
</evidence>
<evidence type="ECO:0000256" key="3">
    <source>
        <dbReference type="ARBA" id="ARBA00022481"/>
    </source>
</evidence>
<keyword evidence="2" id="KW-1003">Cell membrane</keyword>
<gene>
    <name evidence="16" type="ORF">R70211_01023</name>
</gene>
<evidence type="ECO:0000256" key="7">
    <source>
        <dbReference type="ARBA" id="ARBA00022989"/>
    </source>
</evidence>
<evidence type="ECO:0000256" key="11">
    <source>
        <dbReference type="PROSITE-ProRule" id="PRU00284"/>
    </source>
</evidence>
<sequence>MNLTIRARLGVAMLFLGGLLLLVGALGQVGMDQAISANSQTYAVQLPGAIAIANADLYSSRSRTALDRAAMVVGTPQVASFLNTSHSMRALSDEWWKKYLDMPRDAEENRLAQSLAARRGDMQHALDALEVAVRSSDYGRIGESETAVSAVAAAMGASGDALKRFQDEAAKQRNDAAQKMFRTSRLVSLVAITLGLVAACYAWFALDRAIGRPLDIALGHFSDIAAGDLRKLVVVSSRDEMGRLLNGLAKMQRGLVETVKTVRAGSESIAAATRQIAAGNIDLSSRTEQQAASLEETAAGMDELSGTVRQNADNANQASGLVSKASEIAYRGNEVVSRVVETMAEISHSSTKIVDIIDIIESIAFQTNILALNAAVEAARAGEQGRGFAVVASEVRGLAQRSSSAAKEIRELIGDSVQRVQRGSQLADQAGQTMNDIIGAVQRVTDIMAEIGAASMEQSMGIDQASRAVVQMDEATQQNAALVEQAAAAAQSLQDQALKLQGAVAVFRIDA</sequence>
<evidence type="ECO:0000259" key="15">
    <source>
        <dbReference type="PROSITE" id="PS50885"/>
    </source>
</evidence>
<comment type="subcellular location">
    <subcellularLocation>
        <location evidence="1">Cell inner membrane</location>
        <topology evidence="1">Multi-pass membrane protein</topology>
    </subcellularLocation>
</comment>
<dbReference type="Pfam" id="PF00015">
    <property type="entry name" value="MCPsignal"/>
    <property type="match status" value="1"/>
</dbReference>
<dbReference type="GO" id="GO:0004888">
    <property type="term" value="F:transmembrane signaling receptor activity"/>
    <property type="evidence" value="ECO:0007669"/>
    <property type="project" value="InterPro"/>
</dbReference>
<feature type="transmembrane region" description="Helical" evidence="13">
    <location>
        <begin position="186"/>
        <end position="206"/>
    </location>
</feature>
<evidence type="ECO:0000256" key="13">
    <source>
        <dbReference type="SAM" id="Phobius"/>
    </source>
</evidence>
<evidence type="ECO:0000313" key="16">
    <source>
        <dbReference type="EMBL" id="CAE6868609.1"/>
    </source>
</evidence>
<evidence type="ECO:0008006" key="18">
    <source>
        <dbReference type="Google" id="ProtNLM"/>
    </source>
</evidence>
<dbReference type="CDD" id="cd06225">
    <property type="entry name" value="HAMP"/>
    <property type="match status" value="1"/>
</dbReference>
<accession>A0A9N8QV07</accession>
<dbReference type="InterPro" id="IPR003660">
    <property type="entry name" value="HAMP_dom"/>
</dbReference>
<dbReference type="SUPFAM" id="SSF47170">
    <property type="entry name" value="Aspartate receptor, ligand-binding domain"/>
    <property type="match status" value="1"/>
</dbReference>
<dbReference type="AlphaFoldDB" id="A0A9N8QV07"/>
<keyword evidence="9 11" id="KW-0807">Transducer</keyword>
<organism evidence="16 17">
    <name type="scientific">Paraburkholderia domus</name>
    <dbReference type="NCBI Taxonomy" id="2793075"/>
    <lineage>
        <taxon>Bacteria</taxon>
        <taxon>Pseudomonadati</taxon>
        <taxon>Pseudomonadota</taxon>
        <taxon>Betaproteobacteria</taxon>
        <taxon>Burkholderiales</taxon>
        <taxon>Burkholderiaceae</taxon>
        <taxon>Paraburkholderia</taxon>
    </lineage>
</organism>
<dbReference type="PRINTS" id="PR00260">
    <property type="entry name" value="CHEMTRNSDUCR"/>
</dbReference>
<dbReference type="Pfam" id="PF02203">
    <property type="entry name" value="TarH"/>
    <property type="match status" value="1"/>
</dbReference>
<evidence type="ECO:0000313" key="17">
    <source>
        <dbReference type="Proteomes" id="UP000675121"/>
    </source>
</evidence>
<keyword evidence="8 13" id="KW-0472">Membrane</keyword>
<dbReference type="FunFam" id="1.10.287.950:FF:000001">
    <property type="entry name" value="Methyl-accepting chemotaxis sensory transducer"/>
    <property type="match status" value="1"/>
</dbReference>
<dbReference type="PROSITE" id="PS50111">
    <property type="entry name" value="CHEMOTAXIS_TRANSDUC_2"/>
    <property type="match status" value="1"/>
</dbReference>
<dbReference type="RefSeq" id="WP_201107787.1">
    <property type="nucleotide sequence ID" value="NZ_CAJNAS010000002.1"/>
</dbReference>
<proteinExistence type="inferred from homology"/>
<dbReference type="PROSITE" id="PS50885">
    <property type="entry name" value="HAMP"/>
    <property type="match status" value="1"/>
</dbReference>